<dbReference type="SMART" id="SM00226">
    <property type="entry name" value="LMWPc"/>
    <property type="match status" value="1"/>
</dbReference>
<keyword evidence="4" id="KW-0378">Hydrolase</keyword>
<feature type="domain" description="Phosphotyrosine protein phosphatase I" evidence="3">
    <location>
        <begin position="48"/>
        <end position="227"/>
    </location>
</feature>
<dbReference type="PANTHER" id="PTHR11717">
    <property type="entry name" value="LOW MOLECULAR WEIGHT PROTEIN TYROSINE PHOSPHATASE"/>
    <property type="match status" value="1"/>
</dbReference>
<accession>A0A1L7RPS4</accession>
<dbReference type="SUPFAM" id="SSF52788">
    <property type="entry name" value="Phosphotyrosine protein phosphatases I"/>
    <property type="match status" value="1"/>
</dbReference>
<name>A0A1L7RPS4_9ACTO</name>
<feature type="compositionally biased region" description="Low complexity" evidence="2">
    <location>
        <begin position="10"/>
        <end position="23"/>
    </location>
</feature>
<dbReference type="InterPro" id="IPR023485">
    <property type="entry name" value="Ptyr_pPase"/>
</dbReference>
<gene>
    <name evidence="4" type="ORF">AAM4_1850</name>
</gene>
<evidence type="ECO:0000313" key="4">
    <source>
        <dbReference type="EMBL" id="CED91682.1"/>
    </source>
</evidence>
<dbReference type="InterPro" id="IPR050438">
    <property type="entry name" value="LMW_PTPase"/>
</dbReference>
<dbReference type="EMBL" id="LK995517">
    <property type="protein sequence ID" value="CED91682.1"/>
    <property type="molecule type" value="Genomic_DNA"/>
</dbReference>
<dbReference type="AlphaFoldDB" id="A0A1L7RPS4"/>
<dbReference type="PANTHER" id="PTHR11717:SF7">
    <property type="entry name" value="LOW MOLECULAR WEIGHT PHOSPHOTYROSINE PROTEIN PHOSPHATASE"/>
    <property type="match status" value="1"/>
</dbReference>
<dbReference type="RefSeq" id="WP_342343946.1">
    <property type="nucleotide sequence ID" value="NZ_LK995517.1"/>
</dbReference>
<reference evidence="4" key="1">
    <citation type="submission" date="2014-07" db="EMBL/GenBank/DDBJ databases">
        <authorList>
            <person name="Zhang J.E."/>
            <person name="Yang H."/>
            <person name="Guo J."/>
            <person name="Deng Z."/>
            <person name="Luo H."/>
            <person name="Luo M."/>
            <person name="Zhao B."/>
        </authorList>
    </citation>
    <scope>NUCLEOTIDE SEQUENCE</scope>
    <source>
        <strain evidence="4">AM4</strain>
    </source>
</reference>
<organism evidence="4">
    <name type="scientific">Actinomyces succiniciruminis</name>
    <dbReference type="NCBI Taxonomy" id="1522002"/>
    <lineage>
        <taxon>Bacteria</taxon>
        <taxon>Bacillati</taxon>
        <taxon>Actinomycetota</taxon>
        <taxon>Actinomycetes</taxon>
        <taxon>Actinomycetales</taxon>
        <taxon>Actinomycetaceae</taxon>
        <taxon>Actinomyces</taxon>
    </lineage>
</organism>
<sequence length="238" mass="24649">MIAQLGSAKPNATDTPAAPNPTDLPVAVDWPADAARRLPVPRDPAAAYQVVMVCTGNICRSAMAEVVLLDRLLAADVPTGGPGSVVVTSAGVSDEESGNPMDPRARRILTESGYGVGADPAARATAAAIAEHAAHHIADAELRRADLILAMTSAHRRVLTRRSERLGVDPARIRMFREYDPTAAAGTPGAPGHAANLDVPDPWYGTMADFVDTLAVVERVSDALAPALAELVGAAGAR</sequence>
<feature type="region of interest" description="Disordered" evidence="2">
    <location>
        <begin position="1"/>
        <end position="24"/>
    </location>
</feature>
<evidence type="ECO:0000256" key="1">
    <source>
        <dbReference type="ARBA" id="ARBA00013064"/>
    </source>
</evidence>
<evidence type="ECO:0000259" key="3">
    <source>
        <dbReference type="SMART" id="SM00226"/>
    </source>
</evidence>
<dbReference type="GO" id="GO:0004725">
    <property type="term" value="F:protein tyrosine phosphatase activity"/>
    <property type="evidence" value="ECO:0007669"/>
    <property type="project" value="UniProtKB-EC"/>
</dbReference>
<evidence type="ECO:0000256" key="2">
    <source>
        <dbReference type="SAM" id="MobiDB-lite"/>
    </source>
</evidence>
<proteinExistence type="predicted"/>
<dbReference type="InterPro" id="IPR036196">
    <property type="entry name" value="Ptyr_pPase_sf"/>
</dbReference>
<dbReference type="Pfam" id="PF01451">
    <property type="entry name" value="LMWPc"/>
    <property type="match status" value="1"/>
</dbReference>
<dbReference type="Gene3D" id="3.40.50.2300">
    <property type="match status" value="1"/>
</dbReference>
<protein>
    <recommendedName>
        <fullName evidence="1">protein-tyrosine-phosphatase</fullName>
        <ecNumber evidence="1">3.1.3.48</ecNumber>
    </recommendedName>
</protein>
<dbReference type="EC" id="3.1.3.48" evidence="1"/>